<dbReference type="EMBL" id="AEAG01003017">
    <property type="protein sequence ID" value="EGH26899.1"/>
    <property type="molecule type" value="Genomic_DNA"/>
</dbReference>
<feature type="non-terminal residue" evidence="2">
    <location>
        <position position="1"/>
    </location>
</feature>
<evidence type="ECO:0000313" key="3">
    <source>
        <dbReference type="Proteomes" id="UP000003465"/>
    </source>
</evidence>
<keyword evidence="1" id="KW-0472">Membrane</keyword>
<reference evidence="2 3" key="1">
    <citation type="journal article" date="2011" name="PLoS Pathog.">
        <title>Dynamic evolution of pathogenicity revealed by sequencing and comparative genomics of 19 Pseudomonas syringae isolates.</title>
        <authorList>
            <person name="Baltrus D.A."/>
            <person name="Nishimura M.T."/>
            <person name="Romanchuk A."/>
            <person name="Chang J.H."/>
            <person name="Mukhtar M.S."/>
            <person name="Cherkis K."/>
            <person name="Roach J."/>
            <person name="Grant S.R."/>
            <person name="Jones C.D."/>
            <person name="Dangl J.L."/>
        </authorList>
    </citation>
    <scope>NUCLEOTIDE SEQUENCE [LARGE SCALE GENOMIC DNA]</scope>
    <source>
        <strain evidence="2 3">301020</strain>
    </source>
</reference>
<feature type="non-terminal residue" evidence="2">
    <location>
        <position position="35"/>
    </location>
</feature>
<keyword evidence="1" id="KW-0812">Transmembrane</keyword>
<gene>
    <name evidence="2" type="ORF">PSYMO_37646</name>
</gene>
<organism evidence="2 3">
    <name type="scientific">Pseudomonas amygdali pv. mori str. 301020</name>
    <dbReference type="NCBI Taxonomy" id="629261"/>
    <lineage>
        <taxon>Bacteria</taxon>
        <taxon>Pseudomonadati</taxon>
        <taxon>Pseudomonadota</taxon>
        <taxon>Gammaproteobacteria</taxon>
        <taxon>Pseudomonadales</taxon>
        <taxon>Pseudomonadaceae</taxon>
        <taxon>Pseudomonas</taxon>
        <taxon>Pseudomonas amygdali</taxon>
    </lineage>
</organism>
<feature type="transmembrane region" description="Helical" evidence="1">
    <location>
        <begin position="6"/>
        <end position="23"/>
    </location>
</feature>
<protein>
    <recommendedName>
        <fullName evidence="4">Branched-chain amino acid ABC transporter permease</fullName>
    </recommendedName>
</protein>
<evidence type="ECO:0000256" key="1">
    <source>
        <dbReference type="SAM" id="Phobius"/>
    </source>
</evidence>
<comment type="caution">
    <text evidence="2">The sequence shown here is derived from an EMBL/GenBank/DDBJ whole genome shotgun (WGS) entry which is preliminary data.</text>
</comment>
<accession>A0A656GN04</accession>
<sequence>HRDGGQPGLLAITFGLLGVINMAHGEMLMLGSKIG</sequence>
<keyword evidence="1" id="KW-1133">Transmembrane helix</keyword>
<dbReference type="Proteomes" id="UP000003465">
    <property type="component" value="Unassembled WGS sequence"/>
</dbReference>
<evidence type="ECO:0008006" key="4">
    <source>
        <dbReference type="Google" id="ProtNLM"/>
    </source>
</evidence>
<evidence type="ECO:0000313" key="2">
    <source>
        <dbReference type="EMBL" id="EGH26899.1"/>
    </source>
</evidence>
<proteinExistence type="predicted"/>
<name>A0A656GN04_PSEA0</name>
<dbReference type="AlphaFoldDB" id="A0A656GN04"/>